<reference evidence="2 3" key="1">
    <citation type="journal article" date="2021" name="Nat. Plants">
        <title>The Taxus genome provides insights into paclitaxel biosynthesis.</title>
        <authorList>
            <person name="Xiong X."/>
            <person name="Gou J."/>
            <person name="Liao Q."/>
            <person name="Li Y."/>
            <person name="Zhou Q."/>
            <person name="Bi G."/>
            <person name="Li C."/>
            <person name="Du R."/>
            <person name="Wang X."/>
            <person name="Sun T."/>
            <person name="Guo L."/>
            <person name="Liang H."/>
            <person name="Lu P."/>
            <person name="Wu Y."/>
            <person name="Zhang Z."/>
            <person name="Ro D.K."/>
            <person name="Shang Y."/>
            <person name="Huang S."/>
            <person name="Yan J."/>
        </authorList>
    </citation>
    <scope>NUCLEOTIDE SEQUENCE [LARGE SCALE GENOMIC DNA]</scope>
    <source>
        <strain evidence="2">Ta-2019</strain>
    </source>
</reference>
<evidence type="ECO:0000313" key="2">
    <source>
        <dbReference type="EMBL" id="KAH9291996.1"/>
    </source>
</evidence>
<dbReference type="InterPro" id="IPR025887">
    <property type="entry name" value="Glyco_hydro_31_N_dom"/>
</dbReference>
<feature type="non-terminal residue" evidence="2">
    <location>
        <position position="124"/>
    </location>
</feature>
<dbReference type="GO" id="GO:0003824">
    <property type="term" value="F:catalytic activity"/>
    <property type="evidence" value="ECO:0007669"/>
    <property type="project" value="InterPro"/>
</dbReference>
<dbReference type="GO" id="GO:0030246">
    <property type="term" value="F:carbohydrate binding"/>
    <property type="evidence" value="ECO:0007669"/>
    <property type="project" value="InterPro"/>
</dbReference>
<protein>
    <recommendedName>
        <fullName evidence="1">Glycoside hydrolase family 31 N-terminal domain-containing protein</fullName>
    </recommendedName>
</protein>
<dbReference type="AlphaFoldDB" id="A0AA38C0E9"/>
<comment type="caution">
    <text evidence="2">The sequence shown here is derived from an EMBL/GenBank/DDBJ whole genome shotgun (WGS) entry which is preliminary data.</text>
</comment>
<dbReference type="EMBL" id="JAHRHJ020003307">
    <property type="protein sequence ID" value="KAH9291996.1"/>
    <property type="molecule type" value="Genomic_DNA"/>
</dbReference>
<evidence type="ECO:0000259" key="1">
    <source>
        <dbReference type="Pfam" id="PF13802"/>
    </source>
</evidence>
<proteinExistence type="predicted"/>
<dbReference type="CDD" id="cd14752">
    <property type="entry name" value="GH31_N"/>
    <property type="match status" value="1"/>
</dbReference>
<dbReference type="Proteomes" id="UP000824469">
    <property type="component" value="Unassembled WGS sequence"/>
</dbReference>
<sequence length="124" mass="14008">IQRKMRFKAYLFLDPKFRDTLEVSINKVPDYIPSCECVHGQQVVTIELPHGSSLYGTGEASGSLERTGKRVFTWNTDAWGYGDSTTSLYQSHPWVLAVFPNGEAYGILADTTRWCEVVLRKDST</sequence>
<name>A0AA38C0E9_TAXCH</name>
<dbReference type="InterPro" id="IPR011013">
    <property type="entry name" value="Gal_mutarotase_sf_dom"/>
</dbReference>
<dbReference type="GO" id="GO:0005975">
    <property type="term" value="P:carbohydrate metabolic process"/>
    <property type="evidence" value="ECO:0007669"/>
    <property type="project" value="InterPro"/>
</dbReference>
<dbReference type="Pfam" id="PF13802">
    <property type="entry name" value="Gal_mutarotas_2"/>
    <property type="match status" value="1"/>
</dbReference>
<feature type="non-terminal residue" evidence="2">
    <location>
        <position position="1"/>
    </location>
</feature>
<gene>
    <name evidence="2" type="ORF">KI387_042818</name>
</gene>
<keyword evidence="3" id="KW-1185">Reference proteome</keyword>
<dbReference type="SUPFAM" id="SSF74650">
    <property type="entry name" value="Galactose mutarotase-like"/>
    <property type="match status" value="1"/>
</dbReference>
<dbReference type="OMA" id="TTRWCEV"/>
<evidence type="ECO:0000313" key="3">
    <source>
        <dbReference type="Proteomes" id="UP000824469"/>
    </source>
</evidence>
<accession>A0AA38C0E9</accession>
<feature type="domain" description="Glycoside hydrolase family 31 N-terminal" evidence="1">
    <location>
        <begin position="44"/>
        <end position="117"/>
    </location>
</feature>
<dbReference type="Gene3D" id="2.60.40.1760">
    <property type="entry name" value="glycosyl hydrolase (family 31)"/>
    <property type="match status" value="1"/>
</dbReference>
<organism evidence="2 3">
    <name type="scientific">Taxus chinensis</name>
    <name type="common">Chinese yew</name>
    <name type="synonym">Taxus wallichiana var. chinensis</name>
    <dbReference type="NCBI Taxonomy" id="29808"/>
    <lineage>
        <taxon>Eukaryota</taxon>
        <taxon>Viridiplantae</taxon>
        <taxon>Streptophyta</taxon>
        <taxon>Embryophyta</taxon>
        <taxon>Tracheophyta</taxon>
        <taxon>Spermatophyta</taxon>
        <taxon>Pinopsida</taxon>
        <taxon>Pinidae</taxon>
        <taxon>Conifers II</taxon>
        <taxon>Cupressales</taxon>
        <taxon>Taxaceae</taxon>
        <taxon>Taxus</taxon>
    </lineage>
</organism>